<sequence length="236" mass="25475">MPDFPDHPLILGHRGAPREAPENTMAGFRLALLHGADGVELDVQPTIDGVPAIIHDPTLERTTGRGGHVAALPWARIAQLRTGEEPVPQLEEVAAWAAEADAWVNVEIKSPGAEEQAIAAIVAAGRLERTVFSSFYPAILARIGQIAPHAARYFLTEWWDDDVRAAVRDLGVHGVCPHHRIATSAFLDEMRGAGMGVVVWTVDEPDRIRELVRAGVTGIISNLPALAVGVLRQERG</sequence>
<dbReference type="SUPFAM" id="SSF51695">
    <property type="entry name" value="PLC-like phosphodiesterases"/>
    <property type="match status" value="1"/>
</dbReference>
<feature type="domain" description="GP-PDE" evidence="2">
    <location>
        <begin position="8"/>
        <end position="231"/>
    </location>
</feature>
<dbReference type="InterPro" id="IPR017946">
    <property type="entry name" value="PLC-like_Pdiesterase_TIM-brl"/>
</dbReference>
<evidence type="ECO:0000313" key="3">
    <source>
        <dbReference type="EMBL" id="MBB6071153.1"/>
    </source>
</evidence>
<keyword evidence="4" id="KW-1185">Reference proteome</keyword>
<dbReference type="Gene3D" id="3.20.20.190">
    <property type="entry name" value="Phosphatidylinositol (PI) phosphodiesterase"/>
    <property type="match status" value="1"/>
</dbReference>
<dbReference type="EC" id="3.1.4.46" evidence="3"/>
<dbReference type="PANTHER" id="PTHR46211:SF1">
    <property type="entry name" value="GLYCEROPHOSPHODIESTER PHOSPHODIESTERASE, CYTOPLASMIC"/>
    <property type="match status" value="1"/>
</dbReference>
<evidence type="ECO:0000313" key="4">
    <source>
        <dbReference type="Proteomes" id="UP000582837"/>
    </source>
</evidence>
<evidence type="ECO:0000256" key="1">
    <source>
        <dbReference type="SAM" id="MobiDB-lite"/>
    </source>
</evidence>
<accession>A0A841GZG9</accession>
<feature type="region of interest" description="Disordered" evidence="1">
    <location>
        <begin position="1"/>
        <end position="20"/>
    </location>
</feature>
<name>A0A841GZG9_9BACT</name>
<dbReference type="EMBL" id="JACHIA010000007">
    <property type="protein sequence ID" value="MBB6071153.1"/>
    <property type="molecule type" value="Genomic_DNA"/>
</dbReference>
<dbReference type="PROSITE" id="PS50007">
    <property type="entry name" value="PIPLC_X_DOMAIN"/>
    <property type="match status" value="1"/>
</dbReference>
<gene>
    <name evidence="3" type="ORF">HNQ61_002777</name>
</gene>
<keyword evidence="3" id="KW-0378">Hydrolase</keyword>
<dbReference type="GO" id="GO:0008889">
    <property type="term" value="F:glycerophosphodiester phosphodiesterase activity"/>
    <property type="evidence" value="ECO:0007669"/>
    <property type="project" value="UniProtKB-EC"/>
</dbReference>
<proteinExistence type="predicted"/>
<dbReference type="GO" id="GO:0006629">
    <property type="term" value="P:lipid metabolic process"/>
    <property type="evidence" value="ECO:0007669"/>
    <property type="project" value="InterPro"/>
</dbReference>
<dbReference type="AlphaFoldDB" id="A0A841GZG9"/>
<dbReference type="RefSeq" id="WP_170033790.1">
    <property type="nucleotide sequence ID" value="NZ_JABDTL010000001.1"/>
</dbReference>
<dbReference type="Pfam" id="PF03009">
    <property type="entry name" value="GDPD"/>
    <property type="match status" value="1"/>
</dbReference>
<reference evidence="3 4" key="1">
    <citation type="submission" date="2020-08" db="EMBL/GenBank/DDBJ databases">
        <title>Genomic Encyclopedia of Type Strains, Phase IV (KMG-IV): sequencing the most valuable type-strain genomes for metagenomic binning, comparative biology and taxonomic classification.</title>
        <authorList>
            <person name="Goeker M."/>
        </authorList>
    </citation>
    <scope>NUCLEOTIDE SEQUENCE [LARGE SCALE GENOMIC DNA]</scope>
    <source>
        <strain evidence="3 4">DSM 29007</strain>
    </source>
</reference>
<dbReference type="PANTHER" id="PTHR46211">
    <property type="entry name" value="GLYCEROPHOSPHORYL DIESTER PHOSPHODIESTERASE"/>
    <property type="match status" value="1"/>
</dbReference>
<dbReference type="PROSITE" id="PS51704">
    <property type="entry name" value="GP_PDE"/>
    <property type="match status" value="1"/>
</dbReference>
<dbReference type="InterPro" id="IPR030395">
    <property type="entry name" value="GP_PDE_dom"/>
</dbReference>
<comment type="caution">
    <text evidence="3">The sequence shown here is derived from an EMBL/GenBank/DDBJ whole genome shotgun (WGS) entry which is preliminary data.</text>
</comment>
<protein>
    <submittedName>
        <fullName evidence="3">Glycerophosphoryl diester phosphodiesterase</fullName>
        <ecNumber evidence="3">3.1.4.46</ecNumber>
    </submittedName>
</protein>
<dbReference type="Proteomes" id="UP000582837">
    <property type="component" value="Unassembled WGS sequence"/>
</dbReference>
<evidence type="ECO:0000259" key="2">
    <source>
        <dbReference type="PROSITE" id="PS51704"/>
    </source>
</evidence>
<organism evidence="3 4">
    <name type="scientific">Longimicrobium terrae</name>
    <dbReference type="NCBI Taxonomy" id="1639882"/>
    <lineage>
        <taxon>Bacteria</taxon>
        <taxon>Pseudomonadati</taxon>
        <taxon>Gemmatimonadota</taxon>
        <taxon>Longimicrobiia</taxon>
        <taxon>Longimicrobiales</taxon>
        <taxon>Longimicrobiaceae</taxon>
        <taxon>Longimicrobium</taxon>
    </lineage>
</organism>